<keyword evidence="2" id="KW-0597">Phosphoprotein</keyword>
<dbReference type="InterPro" id="IPR052403">
    <property type="entry name" value="LINC-complex_assoc"/>
</dbReference>
<dbReference type="RefSeq" id="XP_030626744.1">
    <property type="nucleotide sequence ID" value="XM_030770884.1"/>
</dbReference>
<dbReference type="GO" id="GO:0051015">
    <property type="term" value="F:actin filament binding"/>
    <property type="evidence" value="ECO:0007669"/>
    <property type="project" value="TreeGrafter"/>
</dbReference>
<dbReference type="InterPro" id="IPR036872">
    <property type="entry name" value="CH_dom_sf"/>
</dbReference>
<keyword evidence="6" id="KW-0472">Membrane</keyword>
<feature type="region of interest" description="Disordered" evidence="10">
    <location>
        <begin position="1"/>
        <end position="35"/>
    </location>
</feature>
<evidence type="ECO:0000256" key="7">
    <source>
        <dbReference type="ARBA" id="ARBA00023203"/>
    </source>
</evidence>
<keyword evidence="3" id="KW-0812">Transmembrane</keyword>
<feature type="compositionally biased region" description="Polar residues" evidence="10">
    <location>
        <begin position="1"/>
        <end position="19"/>
    </location>
</feature>
<evidence type="ECO:0000256" key="10">
    <source>
        <dbReference type="SAM" id="MobiDB-lite"/>
    </source>
</evidence>
<evidence type="ECO:0000256" key="4">
    <source>
        <dbReference type="ARBA" id="ARBA00022737"/>
    </source>
</evidence>
<feature type="region of interest" description="Disordered" evidence="10">
    <location>
        <begin position="394"/>
        <end position="415"/>
    </location>
</feature>
<dbReference type="FunFam" id="1.10.418.10:FF:000063">
    <property type="entry name" value="Calmin"/>
    <property type="match status" value="1"/>
</dbReference>
<evidence type="ECO:0000313" key="12">
    <source>
        <dbReference type="Proteomes" id="UP000504632"/>
    </source>
</evidence>
<dbReference type="PANTHER" id="PTHR47535">
    <property type="entry name" value="MUSCLE-SPECIFIC PROTEIN 300 KDA, ISOFORM G"/>
    <property type="match status" value="1"/>
</dbReference>
<dbReference type="SUPFAM" id="SSF47576">
    <property type="entry name" value="Calponin-homology domain, CH-domain"/>
    <property type="match status" value="1"/>
</dbReference>
<dbReference type="GO" id="GO:0005737">
    <property type="term" value="C:cytoplasm"/>
    <property type="evidence" value="ECO:0007669"/>
    <property type="project" value="TreeGrafter"/>
</dbReference>
<dbReference type="Gene3D" id="1.10.418.10">
    <property type="entry name" value="Calponin-like domain"/>
    <property type="match status" value="2"/>
</dbReference>
<dbReference type="OrthoDB" id="10017054at2759"/>
<dbReference type="GeneID" id="115809291"/>
<feature type="domain" description="Calponin-homology (CH)" evidence="11">
    <location>
        <begin position="199"/>
        <end position="303"/>
    </location>
</feature>
<dbReference type="SMART" id="SM00033">
    <property type="entry name" value="CH"/>
    <property type="match status" value="2"/>
</dbReference>
<dbReference type="InterPro" id="IPR001715">
    <property type="entry name" value="CH_dom"/>
</dbReference>
<dbReference type="GO" id="GO:0005640">
    <property type="term" value="C:nuclear outer membrane"/>
    <property type="evidence" value="ECO:0007669"/>
    <property type="project" value="TreeGrafter"/>
</dbReference>
<gene>
    <name evidence="13" type="primary">clmnb</name>
</gene>
<dbReference type="GO" id="GO:0034993">
    <property type="term" value="C:meiotic nuclear membrane microtubule tethering complex"/>
    <property type="evidence" value="ECO:0007669"/>
    <property type="project" value="TreeGrafter"/>
</dbReference>
<dbReference type="InParanoid" id="A0A6J2V3A8"/>
<reference evidence="13" key="1">
    <citation type="submission" date="2025-08" db="UniProtKB">
        <authorList>
            <consortium name="RefSeq"/>
        </authorList>
    </citation>
    <scope>IDENTIFICATION</scope>
</reference>
<evidence type="ECO:0000259" key="11">
    <source>
        <dbReference type="PROSITE" id="PS50021"/>
    </source>
</evidence>
<dbReference type="Pfam" id="PF00307">
    <property type="entry name" value="CH"/>
    <property type="match status" value="2"/>
</dbReference>
<evidence type="ECO:0000256" key="1">
    <source>
        <dbReference type="ARBA" id="ARBA00004211"/>
    </source>
</evidence>
<protein>
    <recommendedName>
        <fullName evidence="8">Calmin</fullName>
    </recommendedName>
    <alternativeName>
        <fullName evidence="9">Calponin-like transmembrane domain protein</fullName>
    </alternativeName>
</protein>
<dbReference type="GO" id="GO:0007097">
    <property type="term" value="P:nuclear migration"/>
    <property type="evidence" value="ECO:0007669"/>
    <property type="project" value="TreeGrafter"/>
</dbReference>
<evidence type="ECO:0000256" key="2">
    <source>
        <dbReference type="ARBA" id="ARBA00022553"/>
    </source>
</evidence>
<keyword evidence="5" id="KW-1133">Transmembrane helix</keyword>
<dbReference type="FunFam" id="1.10.418.10:FF:000057">
    <property type="entry name" value="Calmin"/>
    <property type="match status" value="1"/>
</dbReference>
<name>A0A6J2V3A8_CHACN</name>
<dbReference type="AlphaFoldDB" id="A0A6J2V3A8"/>
<keyword evidence="4" id="KW-0677">Repeat</keyword>
<accession>A0A6J2V3A8</accession>
<evidence type="ECO:0000256" key="5">
    <source>
        <dbReference type="ARBA" id="ARBA00022989"/>
    </source>
</evidence>
<keyword evidence="7" id="KW-0009">Actin-binding</keyword>
<dbReference type="PANTHER" id="PTHR47535:SF9">
    <property type="entry name" value="CALPONIN-HOMOLOGY (CH) DOMAIN-CONTAINING PROTEIN"/>
    <property type="match status" value="1"/>
</dbReference>
<evidence type="ECO:0000256" key="8">
    <source>
        <dbReference type="ARBA" id="ARBA00070333"/>
    </source>
</evidence>
<organism evidence="12 13">
    <name type="scientific">Chanos chanos</name>
    <name type="common">Milkfish</name>
    <name type="synonym">Mugil chanos</name>
    <dbReference type="NCBI Taxonomy" id="29144"/>
    <lineage>
        <taxon>Eukaryota</taxon>
        <taxon>Metazoa</taxon>
        <taxon>Chordata</taxon>
        <taxon>Craniata</taxon>
        <taxon>Vertebrata</taxon>
        <taxon>Euteleostomi</taxon>
        <taxon>Actinopterygii</taxon>
        <taxon>Neopterygii</taxon>
        <taxon>Teleostei</taxon>
        <taxon>Ostariophysi</taxon>
        <taxon>Gonorynchiformes</taxon>
        <taxon>Chanidae</taxon>
        <taxon>Chanos</taxon>
    </lineage>
</organism>
<feature type="domain" description="Calponin-homology (CH)" evidence="11">
    <location>
        <begin position="33"/>
        <end position="140"/>
    </location>
</feature>
<keyword evidence="12" id="KW-1185">Reference proteome</keyword>
<evidence type="ECO:0000256" key="9">
    <source>
        <dbReference type="ARBA" id="ARBA00082870"/>
    </source>
</evidence>
<dbReference type="CTD" id="445211"/>
<evidence type="ECO:0000313" key="13">
    <source>
        <dbReference type="RefSeq" id="XP_030626744.1"/>
    </source>
</evidence>
<evidence type="ECO:0000256" key="3">
    <source>
        <dbReference type="ARBA" id="ARBA00022692"/>
    </source>
</evidence>
<feature type="compositionally biased region" description="Basic and acidic residues" evidence="10">
    <location>
        <begin position="394"/>
        <end position="403"/>
    </location>
</feature>
<dbReference type="PROSITE" id="PS50021">
    <property type="entry name" value="CH"/>
    <property type="match status" value="2"/>
</dbReference>
<evidence type="ECO:0000256" key="6">
    <source>
        <dbReference type="ARBA" id="ARBA00023136"/>
    </source>
</evidence>
<dbReference type="Proteomes" id="UP000504632">
    <property type="component" value="Chromosome 4"/>
</dbReference>
<sequence>MADLTVSGSFAHQKYTGSNSDRRKSKSQGEREDTRRRTFTRWINQHLETCDPPVKVHDLFKDIQDGKILMALLEKLSGCKMLYRFRSSPHRIFRLNNIAKVLNFLEDRNVRLLNIEASDVADGNPSVVLRLIWNIIVFFHIKKVTGGLHRYFFYTASLSSSSTVSDVCNCYSPISPCDEISNTLPLKRRRAPSTIKYRGRAIKTLLLWVLKRTTKYGVDVWDFGKSWRSGLAFLALIKSIEPDLVDMRTALSTEPRDNVKRAFTIAHENFGIRPLLDPEDITVSAPDEQSIIIYVAQFPQHFPNQEEDEISEPCSHYRILEELRDNTFSTPCYPEIARRRKCFSETSHGESLRLSSTFCKCQEPECCTHVLDSSLQQPSISSLHKLVDLKDESRVKSSPRESFSEPNGHSFTGRECWSPSNQENLSVGMEIDDGMFSESSEEGIYTLSALDSDEEDAYNYILELDQEESEKNEMSNASFEPAANLGLGTAFESVMPLDTTFKSHNGGEWTFVGDDDLQMKSCTEAEDMKIHSNGQNRLDTEELKLLSFLWILLYCVLILPQMELCLTG</sequence>
<proteinExistence type="predicted"/>
<comment type="subcellular location">
    <subcellularLocation>
        <location evidence="1">Membrane</location>
        <topology evidence="1">Single-pass type IV membrane protein</topology>
    </subcellularLocation>
</comment>